<evidence type="ECO:0000256" key="7">
    <source>
        <dbReference type="ARBA" id="ARBA00023136"/>
    </source>
</evidence>
<evidence type="ECO:0000256" key="2">
    <source>
        <dbReference type="ARBA" id="ARBA00010735"/>
    </source>
</evidence>
<dbReference type="Proteomes" id="UP001150830">
    <property type="component" value="Unassembled WGS sequence"/>
</dbReference>
<keyword evidence="5 8" id="KW-0812">Transmembrane</keyword>
<evidence type="ECO:0000256" key="5">
    <source>
        <dbReference type="ARBA" id="ARBA00022692"/>
    </source>
</evidence>
<dbReference type="PANTHER" id="PTHR34979:SF1">
    <property type="entry name" value="INNER MEMBRANE PROTEIN YGAZ"/>
    <property type="match status" value="1"/>
</dbReference>
<feature type="transmembrane region" description="Helical" evidence="8">
    <location>
        <begin position="139"/>
        <end position="160"/>
    </location>
</feature>
<evidence type="ECO:0000256" key="4">
    <source>
        <dbReference type="ARBA" id="ARBA00022475"/>
    </source>
</evidence>
<feature type="transmembrane region" description="Helical" evidence="8">
    <location>
        <begin position="197"/>
        <end position="216"/>
    </location>
</feature>
<sequence length="243" mass="26930">MSNLPSLEIDKDRPSRKVPSTRRAFLRVLPSAIAIIPVSMLFGVLAYRANWSLLEVLAAGFLGFTGSGQFALLPLADTDASFLTMLLICASINSRYFPIAFTTTKRLPRTVLPRMFVSHMLGDEAYATERTSDTVLETLVIRLTIFVFWVVSGVIGALLAQAIPGAWLSSDIHLGFPASVVLVYLSVTQIKMRVSGVYFHKSMMIAACLILATASYEWLGPTYFWIPSVLITAIILDKWKKYE</sequence>
<comment type="caution">
    <text evidence="9">The sequence shown here is derived from an EMBL/GenBank/DDBJ whole genome shotgun (WGS) entry which is preliminary data.</text>
</comment>
<protein>
    <submittedName>
        <fullName evidence="9">AzlC family ABC transporter permease</fullName>
    </submittedName>
</protein>
<dbReference type="AlphaFoldDB" id="A0A9X3ENI2"/>
<evidence type="ECO:0000256" key="8">
    <source>
        <dbReference type="SAM" id="Phobius"/>
    </source>
</evidence>
<evidence type="ECO:0000256" key="3">
    <source>
        <dbReference type="ARBA" id="ARBA00022448"/>
    </source>
</evidence>
<dbReference type="RefSeq" id="WP_283174119.1">
    <property type="nucleotide sequence ID" value="NZ_JAPNOA010000029.1"/>
</dbReference>
<gene>
    <name evidence="9" type="ORF">OUO13_11975</name>
</gene>
<keyword evidence="4" id="KW-1003">Cell membrane</keyword>
<proteinExistence type="inferred from homology"/>
<evidence type="ECO:0000313" key="9">
    <source>
        <dbReference type="EMBL" id="MCY0965908.1"/>
    </source>
</evidence>
<reference evidence="9" key="1">
    <citation type="submission" date="2022-11" db="EMBL/GenBank/DDBJ databases">
        <title>Parathalassolutuus dongxingensis gen. nov., sp. nov., a novel member of family Oceanospirillaceae isolated from a coastal shrimp pond in Guangxi, China.</title>
        <authorList>
            <person name="Chen H."/>
        </authorList>
    </citation>
    <scope>NUCLEOTIDE SEQUENCE</scope>
    <source>
        <strain evidence="9">G-43</strain>
    </source>
</reference>
<dbReference type="InterPro" id="IPR011606">
    <property type="entry name" value="Brnchd-chn_aa_trnsp_permease"/>
</dbReference>
<evidence type="ECO:0000313" key="10">
    <source>
        <dbReference type="Proteomes" id="UP001150830"/>
    </source>
</evidence>
<evidence type="ECO:0000256" key="6">
    <source>
        <dbReference type="ARBA" id="ARBA00022989"/>
    </source>
</evidence>
<keyword evidence="10" id="KW-1185">Reference proteome</keyword>
<keyword evidence="3" id="KW-0813">Transport</keyword>
<feature type="transmembrane region" description="Helical" evidence="8">
    <location>
        <begin position="24"/>
        <end position="47"/>
    </location>
</feature>
<dbReference type="PANTHER" id="PTHR34979">
    <property type="entry name" value="INNER MEMBRANE PROTEIN YGAZ"/>
    <property type="match status" value="1"/>
</dbReference>
<evidence type="ECO:0000256" key="1">
    <source>
        <dbReference type="ARBA" id="ARBA00004651"/>
    </source>
</evidence>
<comment type="similarity">
    <text evidence="2">Belongs to the AzlC family.</text>
</comment>
<organism evidence="9 10">
    <name type="scientific">Parathalassolituus penaei</name>
    <dbReference type="NCBI Taxonomy" id="2997323"/>
    <lineage>
        <taxon>Bacteria</taxon>
        <taxon>Pseudomonadati</taxon>
        <taxon>Pseudomonadota</taxon>
        <taxon>Gammaproteobacteria</taxon>
        <taxon>Oceanospirillales</taxon>
        <taxon>Oceanospirillaceae</taxon>
        <taxon>Parathalassolituus</taxon>
    </lineage>
</organism>
<feature type="transmembrane region" description="Helical" evidence="8">
    <location>
        <begin position="82"/>
        <end position="101"/>
    </location>
</feature>
<keyword evidence="6 8" id="KW-1133">Transmembrane helix</keyword>
<dbReference type="EMBL" id="JAPNOA010000029">
    <property type="protein sequence ID" value="MCY0965908.1"/>
    <property type="molecule type" value="Genomic_DNA"/>
</dbReference>
<feature type="transmembrane region" description="Helical" evidence="8">
    <location>
        <begin position="166"/>
        <end position="185"/>
    </location>
</feature>
<keyword evidence="7 8" id="KW-0472">Membrane</keyword>
<feature type="transmembrane region" description="Helical" evidence="8">
    <location>
        <begin position="54"/>
        <end position="76"/>
    </location>
</feature>
<accession>A0A9X3ENI2</accession>
<comment type="subcellular location">
    <subcellularLocation>
        <location evidence="1">Cell membrane</location>
        <topology evidence="1">Multi-pass membrane protein</topology>
    </subcellularLocation>
</comment>
<dbReference type="GO" id="GO:0005886">
    <property type="term" value="C:plasma membrane"/>
    <property type="evidence" value="ECO:0007669"/>
    <property type="project" value="UniProtKB-SubCell"/>
</dbReference>
<name>A0A9X3ENI2_9GAMM</name>
<dbReference type="GO" id="GO:1903785">
    <property type="term" value="P:L-valine transmembrane transport"/>
    <property type="evidence" value="ECO:0007669"/>
    <property type="project" value="TreeGrafter"/>
</dbReference>
<dbReference type="Pfam" id="PF03591">
    <property type="entry name" value="AzlC"/>
    <property type="match status" value="1"/>
</dbReference>